<gene>
    <name evidence="1" type="ORF">LCGC14_3024930</name>
</gene>
<evidence type="ECO:0000313" key="1">
    <source>
        <dbReference type="EMBL" id="KKK60378.1"/>
    </source>
</evidence>
<dbReference type="EMBL" id="LAZR01062999">
    <property type="protein sequence ID" value="KKK60378.1"/>
    <property type="molecule type" value="Genomic_DNA"/>
</dbReference>
<organism evidence="1">
    <name type="scientific">marine sediment metagenome</name>
    <dbReference type="NCBI Taxonomy" id="412755"/>
    <lineage>
        <taxon>unclassified sequences</taxon>
        <taxon>metagenomes</taxon>
        <taxon>ecological metagenomes</taxon>
    </lineage>
</organism>
<reference evidence="1" key="1">
    <citation type="journal article" date="2015" name="Nature">
        <title>Complex archaea that bridge the gap between prokaryotes and eukaryotes.</title>
        <authorList>
            <person name="Spang A."/>
            <person name="Saw J.H."/>
            <person name="Jorgensen S.L."/>
            <person name="Zaremba-Niedzwiedzka K."/>
            <person name="Martijn J."/>
            <person name="Lind A.E."/>
            <person name="van Eijk R."/>
            <person name="Schleper C."/>
            <person name="Guy L."/>
            <person name="Ettema T.J."/>
        </authorList>
    </citation>
    <scope>NUCLEOTIDE SEQUENCE</scope>
</reference>
<comment type="caution">
    <text evidence="1">The sequence shown here is derived from an EMBL/GenBank/DDBJ whole genome shotgun (WGS) entry which is preliminary data.</text>
</comment>
<dbReference type="AlphaFoldDB" id="A0A0F8WUM3"/>
<proteinExistence type="predicted"/>
<name>A0A0F8WUM3_9ZZZZ</name>
<accession>A0A0F8WUM3</accession>
<protein>
    <submittedName>
        <fullName evidence="1">Uncharacterized protein</fullName>
    </submittedName>
</protein>
<sequence>MGYSRYVMSKKLTPMEEIALEFGLPQEWIDENIKGIRRGVEDMKAGRVSSWEQVE</sequence>